<keyword evidence="4 7" id="KW-1133">Transmembrane helix</keyword>
<keyword evidence="5 7" id="KW-0472">Membrane</keyword>
<dbReference type="SUPFAM" id="SSF103473">
    <property type="entry name" value="MFS general substrate transporter"/>
    <property type="match status" value="1"/>
</dbReference>
<feature type="domain" description="Major facilitator superfamily (MFS) profile" evidence="8">
    <location>
        <begin position="49"/>
        <end position="460"/>
    </location>
</feature>
<feature type="transmembrane region" description="Helical" evidence="7">
    <location>
        <begin position="176"/>
        <end position="195"/>
    </location>
</feature>
<dbReference type="InterPro" id="IPR036259">
    <property type="entry name" value="MFS_trans_sf"/>
</dbReference>
<evidence type="ECO:0000256" key="7">
    <source>
        <dbReference type="SAM" id="Phobius"/>
    </source>
</evidence>
<evidence type="ECO:0000256" key="2">
    <source>
        <dbReference type="ARBA" id="ARBA00022448"/>
    </source>
</evidence>
<dbReference type="Proteomes" id="UP000800092">
    <property type="component" value="Unassembled WGS sequence"/>
</dbReference>
<dbReference type="Pfam" id="PF07690">
    <property type="entry name" value="MFS_1"/>
    <property type="match status" value="1"/>
</dbReference>
<reference evidence="9" key="1">
    <citation type="journal article" date="2020" name="Stud. Mycol.">
        <title>101 Dothideomycetes genomes: a test case for predicting lifestyles and emergence of pathogens.</title>
        <authorList>
            <person name="Haridas S."/>
            <person name="Albert R."/>
            <person name="Binder M."/>
            <person name="Bloem J."/>
            <person name="Labutti K."/>
            <person name="Salamov A."/>
            <person name="Andreopoulos B."/>
            <person name="Baker S."/>
            <person name="Barry K."/>
            <person name="Bills G."/>
            <person name="Bluhm B."/>
            <person name="Cannon C."/>
            <person name="Castanera R."/>
            <person name="Culley D."/>
            <person name="Daum C."/>
            <person name="Ezra D."/>
            <person name="Gonzalez J."/>
            <person name="Henrissat B."/>
            <person name="Kuo A."/>
            <person name="Liang C."/>
            <person name="Lipzen A."/>
            <person name="Lutzoni F."/>
            <person name="Magnuson J."/>
            <person name="Mondo S."/>
            <person name="Nolan M."/>
            <person name="Ohm R."/>
            <person name="Pangilinan J."/>
            <person name="Park H.-J."/>
            <person name="Ramirez L."/>
            <person name="Alfaro M."/>
            <person name="Sun H."/>
            <person name="Tritt A."/>
            <person name="Yoshinaga Y."/>
            <person name="Zwiers L.-H."/>
            <person name="Turgeon B."/>
            <person name="Goodwin S."/>
            <person name="Spatafora J."/>
            <person name="Crous P."/>
            <person name="Grigoriev I."/>
        </authorList>
    </citation>
    <scope>NUCLEOTIDE SEQUENCE</scope>
    <source>
        <strain evidence="9">Tuck. ex Michener</strain>
    </source>
</reference>
<keyword evidence="3 7" id="KW-0812">Transmembrane</keyword>
<feature type="transmembrane region" description="Helical" evidence="7">
    <location>
        <begin position="401"/>
        <end position="419"/>
    </location>
</feature>
<feature type="transmembrane region" description="Helical" evidence="7">
    <location>
        <begin position="316"/>
        <end position="333"/>
    </location>
</feature>
<feature type="compositionally biased region" description="Basic and acidic residues" evidence="6">
    <location>
        <begin position="1"/>
        <end position="24"/>
    </location>
</feature>
<feature type="transmembrane region" description="Helical" evidence="7">
    <location>
        <begin position="431"/>
        <end position="453"/>
    </location>
</feature>
<keyword evidence="2" id="KW-0813">Transport</keyword>
<evidence type="ECO:0000313" key="9">
    <source>
        <dbReference type="EMBL" id="KAF2233501.1"/>
    </source>
</evidence>
<dbReference type="GO" id="GO:0022857">
    <property type="term" value="F:transmembrane transporter activity"/>
    <property type="evidence" value="ECO:0007669"/>
    <property type="project" value="InterPro"/>
</dbReference>
<dbReference type="PROSITE" id="PS50850">
    <property type="entry name" value="MFS"/>
    <property type="match status" value="1"/>
</dbReference>
<dbReference type="GO" id="GO:0016020">
    <property type="term" value="C:membrane"/>
    <property type="evidence" value="ECO:0007669"/>
    <property type="project" value="UniProtKB-SubCell"/>
</dbReference>
<evidence type="ECO:0000256" key="6">
    <source>
        <dbReference type="SAM" id="MobiDB-lite"/>
    </source>
</evidence>
<comment type="subcellular location">
    <subcellularLocation>
        <location evidence="1">Membrane</location>
        <topology evidence="1">Multi-pass membrane protein</topology>
    </subcellularLocation>
</comment>
<feature type="region of interest" description="Disordered" evidence="6">
    <location>
        <begin position="1"/>
        <end position="33"/>
    </location>
</feature>
<dbReference type="PANTHER" id="PTHR43791:SF36">
    <property type="entry name" value="TRANSPORTER, PUTATIVE (AFU_ORTHOLOGUE AFUA_6G08340)-RELATED"/>
    <property type="match status" value="1"/>
</dbReference>
<feature type="transmembrane region" description="Helical" evidence="7">
    <location>
        <begin position="87"/>
        <end position="107"/>
    </location>
</feature>
<dbReference type="Gene3D" id="1.20.1250.20">
    <property type="entry name" value="MFS general substrate transporter like domains"/>
    <property type="match status" value="2"/>
</dbReference>
<evidence type="ECO:0000256" key="5">
    <source>
        <dbReference type="ARBA" id="ARBA00023136"/>
    </source>
</evidence>
<evidence type="ECO:0000256" key="4">
    <source>
        <dbReference type="ARBA" id="ARBA00022989"/>
    </source>
</evidence>
<evidence type="ECO:0000313" key="10">
    <source>
        <dbReference type="Proteomes" id="UP000800092"/>
    </source>
</evidence>
<feature type="transmembrane region" description="Helical" evidence="7">
    <location>
        <begin position="114"/>
        <end position="132"/>
    </location>
</feature>
<feature type="transmembrane region" description="Helical" evidence="7">
    <location>
        <begin position="340"/>
        <end position="361"/>
    </location>
</feature>
<dbReference type="InterPro" id="IPR020846">
    <property type="entry name" value="MFS_dom"/>
</dbReference>
<proteinExistence type="predicted"/>
<dbReference type="EMBL" id="ML991806">
    <property type="protein sequence ID" value="KAF2233501.1"/>
    <property type="molecule type" value="Genomic_DNA"/>
</dbReference>
<gene>
    <name evidence="9" type="ORF">EV356DRAFT_503588</name>
</gene>
<evidence type="ECO:0000259" key="8">
    <source>
        <dbReference type="PROSITE" id="PS50850"/>
    </source>
</evidence>
<sequence length="488" mass="53934">MEPKIEPSEITRIEEAKSATDRDSGTSQTQIQYDAADERRVRRKLDRHIMPLFFVLYMLDSLDRSNIGNAEIAGMAKDLHLSGGKYSWLLTIFYITYIIAEATLLLWKIFPPHMVGAFVIFAWGLVSTLQAAAQSWGGMMALRFLLGTFEAAYAPGIIYLLSFFYLRHEIGFRCGLFVAAAPLAATFSGALAYGITSGHTSLAPWRLLFLVEGLATIVMVPFGWFFIPDSPDKARFLTSEEKQIVKARTVRQVGVAERTGRVSLKEFGIGFIDWTAWFNALMYFGTNVSFSSLPLYLPTILKDMGYTSINAQGLSAPPYFAAFLFALVTTYVADKTQQRGLMLMAISAIGGTGYVILAAATTVGVRYFAVFLAAAGVFSTVPNILAWTLNNQGNDSRRSAGLILIGAVGQCGPLLGTQLYPTNEAPRYIKGMSVCAAFMFFITIMALCLRTLLVWRNRKLDQKYGRPIVDDKSAVGVEDYGPNFRYVL</sequence>
<feature type="transmembrane region" description="Helical" evidence="7">
    <location>
        <begin position="367"/>
        <end position="389"/>
    </location>
</feature>
<dbReference type="OrthoDB" id="2985014at2759"/>
<dbReference type="FunFam" id="1.20.1250.20:FF:000018">
    <property type="entry name" value="MFS transporter permease"/>
    <property type="match status" value="1"/>
</dbReference>
<name>A0A6A6H6P6_VIRVR</name>
<feature type="transmembrane region" description="Helical" evidence="7">
    <location>
        <begin position="274"/>
        <end position="296"/>
    </location>
</feature>
<dbReference type="InterPro" id="IPR011701">
    <property type="entry name" value="MFS"/>
</dbReference>
<keyword evidence="10" id="KW-1185">Reference proteome</keyword>
<organism evidence="9 10">
    <name type="scientific">Viridothelium virens</name>
    <name type="common">Speckled blister lichen</name>
    <name type="synonym">Trypethelium virens</name>
    <dbReference type="NCBI Taxonomy" id="1048519"/>
    <lineage>
        <taxon>Eukaryota</taxon>
        <taxon>Fungi</taxon>
        <taxon>Dikarya</taxon>
        <taxon>Ascomycota</taxon>
        <taxon>Pezizomycotina</taxon>
        <taxon>Dothideomycetes</taxon>
        <taxon>Dothideomycetes incertae sedis</taxon>
        <taxon>Trypetheliales</taxon>
        <taxon>Trypetheliaceae</taxon>
        <taxon>Viridothelium</taxon>
    </lineage>
</organism>
<accession>A0A6A6H6P6</accession>
<dbReference type="AlphaFoldDB" id="A0A6A6H6P6"/>
<protein>
    <submittedName>
        <fullName evidence="9">MFS general substrate transporter</fullName>
    </submittedName>
</protein>
<dbReference type="PANTHER" id="PTHR43791">
    <property type="entry name" value="PERMEASE-RELATED"/>
    <property type="match status" value="1"/>
</dbReference>
<feature type="transmembrane region" description="Helical" evidence="7">
    <location>
        <begin position="144"/>
        <end position="164"/>
    </location>
</feature>
<feature type="transmembrane region" description="Helical" evidence="7">
    <location>
        <begin position="207"/>
        <end position="227"/>
    </location>
</feature>
<dbReference type="FunFam" id="1.20.1250.20:FF:000013">
    <property type="entry name" value="MFS general substrate transporter"/>
    <property type="match status" value="1"/>
</dbReference>
<evidence type="ECO:0000256" key="3">
    <source>
        <dbReference type="ARBA" id="ARBA00022692"/>
    </source>
</evidence>
<evidence type="ECO:0000256" key="1">
    <source>
        <dbReference type="ARBA" id="ARBA00004141"/>
    </source>
</evidence>